<keyword evidence="4" id="KW-1185">Reference proteome</keyword>
<reference evidence="3 4" key="1">
    <citation type="journal article" date="2021" name="Sci. Rep.">
        <title>The genome of the diatom Chaetoceros tenuissimus carries an ancient integrated fragment of an extant virus.</title>
        <authorList>
            <person name="Hongo Y."/>
            <person name="Kimura K."/>
            <person name="Takaki Y."/>
            <person name="Yoshida Y."/>
            <person name="Baba S."/>
            <person name="Kobayashi G."/>
            <person name="Nagasaki K."/>
            <person name="Hano T."/>
            <person name="Tomaru Y."/>
        </authorList>
    </citation>
    <scope>NUCLEOTIDE SEQUENCE [LARGE SCALE GENOMIC DNA]</scope>
    <source>
        <strain evidence="3 4">NIES-3715</strain>
    </source>
</reference>
<dbReference type="AlphaFoldDB" id="A0AAD3CGH2"/>
<feature type="chain" id="PRO_5041971573" evidence="2">
    <location>
        <begin position="23"/>
        <end position="294"/>
    </location>
</feature>
<keyword evidence="2" id="KW-0732">Signal</keyword>
<evidence type="ECO:0000313" key="3">
    <source>
        <dbReference type="EMBL" id="GFH44190.1"/>
    </source>
</evidence>
<name>A0AAD3CGH2_9STRA</name>
<protein>
    <submittedName>
        <fullName evidence="3">Host cell surface-exposed lipoprotein</fullName>
    </submittedName>
</protein>
<evidence type="ECO:0000256" key="2">
    <source>
        <dbReference type="SAM" id="SignalP"/>
    </source>
</evidence>
<dbReference type="EMBL" id="BLLK01000019">
    <property type="protein sequence ID" value="GFH44190.1"/>
    <property type="molecule type" value="Genomic_DNA"/>
</dbReference>
<feature type="region of interest" description="Disordered" evidence="1">
    <location>
        <begin position="178"/>
        <end position="280"/>
    </location>
</feature>
<keyword evidence="3" id="KW-0449">Lipoprotein</keyword>
<comment type="caution">
    <text evidence="3">The sequence shown here is derived from an EMBL/GenBank/DDBJ whole genome shotgun (WGS) entry which is preliminary data.</text>
</comment>
<gene>
    <name evidence="3" type="ORF">CTEN210_00664</name>
</gene>
<evidence type="ECO:0000313" key="4">
    <source>
        <dbReference type="Proteomes" id="UP001054902"/>
    </source>
</evidence>
<sequence>MNRILSPALLFITAYAAKAAQAYVHVQGFFELQEYYDNYYTDEQMQIDGKWVYMIANNVPDDFDNSYYDRRLKQKVLGKGRRLQTGEGEIYGCKDFGLEDIDEAHEFVSWLNFIMHSDYSVELINDANLPFGSQYDYKNEQEYYNQVNKDVLGPFNGRDKMWIVDCISSEKIFFGAEQGAGTETSSKAPKSSKAPSSKAPKSSKSPSSKAPKSSKAPSSKAPKSSKAPSSKAPKATKSPKTAAPSSKAPKSTKSPGSTKSPKGSTPAGATTSSSATASMSAATVAAGALVWFTL</sequence>
<dbReference type="Proteomes" id="UP001054902">
    <property type="component" value="Unassembled WGS sequence"/>
</dbReference>
<feature type="compositionally biased region" description="Low complexity" evidence="1">
    <location>
        <begin position="184"/>
        <end position="280"/>
    </location>
</feature>
<feature type="signal peptide" evidence="2">
    <location>
        <begin position="1"/>
        <end position="22"/>
    </location>
</feature>
<organism evidence="3 4">
    <name type="scientific">Chaetoceros tenuissimus</name>
    <dbReference type="NCBI Taxonomy" id="426638"/>
    <lineage>
        <taxon>Eukaryota</taxon>
        <taxon>Sar</taxon>
        <taxon>Stramenopiles</taxon>
        <taxon>Ochrophyta</taxon>
        <taxon>Bacillariophyta</taxon>
        <taxon>Coscinodiscophyceae</taxon>
        <taxon>Chaetocerotophycidae</taxon>
        <taxon>Chaetocerotales</taxon>
        <taxon>Chaetocerotaceae</taxon>
        <taxon>Chaetoceros</taxon>
    </lineage>
</organism>
<accession>A0AAD3CGH2</accession>
<evidence type="ECO:0000256" key="1">
    <source>
        <dbReference type="SAM" id="MobiDB-lite"/>
    </source>
</evidence>
<proteinExistence type="predicted"/>